<gene>
    <name evidence="8" type="ORF">A2161_14460</name>
</gene>
<dbReference type="NCBIfam" id="TIGR00722">
    <property type="entry name" value="ttdA_fumA_fumB"/>
    <property type="match status" value="1"/>
</dbReference>
<dbReference type="AlphaFoldDB" id="A0A1F7S008"/>
<evidence type="ECO:0000256" key="5">
    <source>
        <dbReference type="ARBA" id="ARBA00023014"/>
    </source>
</evidence>
<reference evidence="8 9" key="1">
    <citation type="journal article" date="2016" name="Nat. Commun.">
        <title>Thousands of microbial genomes shed light on interconnected biogeochemical processes in an aquifer system.</title>
        <authorList>
            <person name="Anantharaman K."/>
            <person name="Brown C.T."/>
            <person name="Hug L.A."/>
            <person name="Sharon I."/>
            <person name="Castelle C.J."/>
            <person name="Probst A.J."/>
            <person name="Thomas B.C."/>
            <person name="Singh A."/>
            <person name="Wilkins M.J."/>
            <person name="Karaoz U."/>
            <person name="Brodie E.L."/>
            <person name="Williams K.H."/>
            <person name="Hubbard S.S."/>
            <person name="Banfield J.F."/>
        </authorList>
    </citation>
    <scope>NUCLEOTIDE SEQUENCE [LARGE SCALE GENOMIC DNA]</scope>
</reference>
<dbReference type="Pfam" id="PF05681">
    <property type="entry name" value="Fumerase"/>
    <property type="match status" value="1"/>
</dbReference>
<dbReference type="Proteomes" id="UP000179266">
    <property type="component" value="Unassembled WGS sequence"/>
</dbReference>
<evidence type="ECO:0000259" key="7">
    <source>
        <dbReference type="Pfam" id="PF05681"/>
    </source>
</evidence>
<accession>A0A1F7S008</accession>
<dbReference type="GO" id="GO:0046872">
    <property type="term" value="F:metal ion binding"/>
    <property type="evidence" value="ECO:0007669"/>
    <property type="project" value="UniProtKB-KW"/>
</dbReference>
<comment type="caution">
    <text evidence="8">The sequence shown here is derived from an EMBL/GenBank/DDBJ whole genome shotgun (WGS) entry which is preliminary data.</text>
</comment>
<proteinExistence type="inferred from homology"/>
<comment type="similarity">
    <text evidence="1">Belongs to the class-I fumarase family.</text>
</comment>
<evidence type="ECO:0000256" key="2">
    <source>
        <dbReference type="ARBA" id="ARBA00022485"/>
    </source>
</evidence>
<protein>
    <submittedName>
        <fullName evidence="8">Fumarate hydratase</fullName>
    </submittedName>
</protein>
<dbReference type="PANTHER" id="PTHR43351:SF2">
    <property type="entry name" value="L(+)-TARTRATE DEHYDRATASE SUBUNIT BETA-RELATED"/>
    <property type="match status" value="1"/>
</dbReference>
<dbReference type="InterPro" id="IPR004646">
    <property type="entry name" value="Fe-S_hydro-lyase_TtdA-typ_cat"/>
</dbReference>
<keyword evidence="3" id="KW-0479">Metal-binding</keyword>
<evidence type="ECO:0000256" key="1">
    <source>
        <dbReference type="ARBA" id="ARBA00008876"/>
    </source>
</evidence>
<dbReference type="GO" id="GO:0016829">
    <property type="term" value="F:lyase activity"/>
    <property type="evidence" value="ECO:0007669"/>
    <property type="project" value="UniProtKB-KW"/>
</dbReference>
<feature type="domain" description="Fe-S hydro-lyase tartrate dehydratase alpha-type catalytic" evidence="7">
    <location>
        <begin position="6"/>
        <end position="277"/>
    </location>
</feature>
<dbReference type="GO" id="GO:0051539">
    <property type="term" value="F:4 iron, 4 sulfur cluster binding"/>
    <property type="evidence" value="ECO:0007669"/>
    <property type="project" value="UniProtKB-KW"/>
</dbReference>
<evidence type="ECO:0000256" key="4">
    <source>
        <dbReference type="ARBA" id="ARBA00023004"/>
    </source>
</evidence>
<evidence type="ECO:0000256" key="3">
    <source>
        <dbReference type="ARBA" id="ARBA00022723"/>
    </source>
</evidence>
<evidence type="ECO:0000256" key="6">
    <source>
        <dbReference type="ARBA" id="ARBA00023239"/>
    </source>
</evidence>
<sequence>MELVDAIFSLVKKCSTDLPPDVEDALRKAKDLEDPGSPAESALKTMLENVELSRTQTIPICQDTGTPVFYVYYPTGTSTLPVTDAIHKGVQKATKESILRPNAVDPVTGTNSGNNCGIGFPSITFVEENRDDLKISLMLKGGGSENCGAQYRLPDAALKAGRDLNGVKNCVYHAIHAAQGKGCAPGIVGIGIGGDRGSSYLASKKVLFRKFEDNNDDPVLANLEKEIYKNLNELGIGPMGFGGKTTVLGVKAAKMHRVPASFFVSITYMCWACRRYSMIYRKGGIEIG</sequence>
<keyword evidence="2" id="KW-0004">4Fe-4S</keyword>
<organism evidence="8 9">
    <name type="scientific">Candidatus Schekmanbacteria bacterium RBG_13_48_7</name>
    <dbReference type="NCBI Taxonomy" id="1817878"/>
    <lineage>
        <taxon>Bacteria</taxon>
        <taxon>Candidatus Schekmaniibacteriota</taxon>
    </lineage>
</organism>
<keyword evidence="4" id="KW-0408">Iron</keyword>
<evidence type="ECO:0000313" key="8">
    <source>
        <dbReference type="EMBL" id="OGL47010.1"/>
    </source>
</evidence>
<dbReference type="EMBL" id="MGDD01000102">
    <property type="protein sequence ID" value="OGL47010.1"/>
    <property type="molecule type" value="Genomic_DNA"/>
</dbReference>
<dbReference type="PANTHER" id="PTHR43351">
    <property type="entry name" value="L(+)-TARTRATE DEHYDRATASE SUBUNIT BETA"/>
    <property type="match status" value="1"/>
</dbReference>
<keyword evidence="6" id="KW-0456">Lyase</keyword>
<name>A0A1F7S008_9BACT</name>
<keyword evidence="5" id="KW-0411">Iron-sulfur</keyword>
<evidence type="ECO:0000313" key="9">
    <source>
        <dbReference type="Proteomes" id="UP000179266"/>
    </source>
</evidence>